<dbReference type="Proteomes" id="UP000886523">
    <property type="component" value="Unassembled WGS sequence"/>
</dbReference>
<evidence type="ECO:0000313" key="1">
    <source>
        <dbReference type="EMBL" id="KAF9506728.1"/>
    </source>
</evidence>
<organism evidence="1 2">
    <name type="scientific">Hydnum rufescens UP504</name>
    <dbReference type="NCBI Taxonomy" id="1448309"/>
    <lineage>
        <taxon>Eukaryota</taxon>
        <taxon>Fungi</taxon>
        <taxon>Dikarya</taxon>
        <taxon>Basidiomycota</taxon>
        <taxon>Agaricomycotina</taxon>
        <taxon>Agaricomycetes</taxon>
        <taxon>Cantharellales</taxon>
        <taxon>Hydnaceae</taxon>
        <taxon>Hydnum</taxon>
    </lineage>
</organism>
<proteinExistence type="predicted"/>
<keyword evidence="2" id="KW-1185">Reference proteome</keyword>
<dbReference type="EMBL" id="MU129101">
    <property type="protein sequence ID" value="KAF9506728.1"/>
    <property type="molecule type" value="Genomic_DNA"/>
</dbReference>
<accession>A0A9P6AJ82</accession>
<protein>
    <submittedName>
        <fullName evidence="1">Uncharacterized protein</fullName>
    </submittedName>
</protein>
<dbReference type="AlphaFoldDB" id="A0A9P6AJ82"/>
<comment type="caution">
    <text evidence="1">The sequence shown here is derived from an EMBL/GenBank/DDBJ whole genome shotgun (WGS) entry which is preliminary data.</text>
</comment>
<evidence type="ECO:0000313" key="2">
    <source>
        <dbReference type="Proteomes" id="UP000886523"/>
    </source>
</evidence>
<sequence>MSINKAAAALVCLSNLGLEHCKLSEKSYFLPSQSEKFSHILCSTAVIVSQEEDKQIFPCLFNLHHRSPSPHKLTRAIIMPH</sequence>
<gene>
    <name evidence="1" type="ORF">BS47DRAFT_1399229</name>
</gene>
<name>A0A9P6AJ82_9AGAM</name>
<reference evidence="1" key="1">
    <citation type="journal article" date="2020" name="Nat. Commun.">
        <title>Large-scale genome sequencing of mycorrhizal fungi provides insights into the early evolution of symbiotic traits.</title>
        <authorList>
            <person name="Miyauchi S."/>
            <person name="Kiss E."/>
            <person name="Kuo A."/>
            <person name="Drula E."/>
            <person name="Kohler A."/>
            <person name="Sanchez-Garcia M."/>
            <person name="Morin E."/>
            <person name="Andreopoulos B."/>
            <person name="Barry K.W."/>
            <person name="Bonito G."/>
            <person name="Buee M."/>
            <person name="Carver A."/>
            <person name="Chen C."/>
            <person name="Cichocki N."/>
            <person name="Clum A."/>
            <person name="Culley D."/>
            <person name="Crous P.W."/>
            <person name="Fauchery L."/>
            <person name="Girlanda M."/>
            <person name="Hayes R.D."/>
            <person name="Keri Z."/>
            <person name="LaButti K."/>
            <person name="Lipzen A."/>
            <person name="Lombard V."/>
            <person name="Magnuson J."/>
            <person name="Maillard F."/>
            <person name="Murat C."/>
            <person name="Nolan M."/>
            <person name="Ohm R.A."/>
            <person name="Pangilinan J."/>
            <person name="Pereira M.F."/>
            <person name="Perotto S."/>
            <person name="Peter M."/>
            <person name="Pfister S."/>
            <person name="Riley R."/>
            <person name="Sitrit Y."/>
            <person name="Stielow J.B."/>
            <person name="Szollosi G."/>
            <person name="Zifcakova L."/>
            <person name="Stursova M."/>
            <person name="Spatafora J.W."/>
            <person name="Tedersoo L."/>
            <person name="Vaario L.M."/>
            <person name="Yamada A."/>
            <person name="Yan M."/>
            <person name="Wang P."/>
            <person name="Xu J."/>
            <person name="Bruns T."/>
            <person name="Baldrian P."/>
            <person name="Vilgalys R."/>
            <person name="Dunand C."/>
            <person name="Henrissat B."/>
            <person name="Grigoriev I.V."/>
            <person name="Hibbett D."/>
            <person name="Nagy L.G."/>
            <person name="Martin F.M."/>
        </authorList>
    </citation>
    <scope>NUCLEOTIDE SEQUENCE</scope>
    <source>
        <strain evidence="1">UP504</strain>
    </source>
</reference>